<organism evidence="2">
    <name type="scientific">Nicotiana tabacum</name>
    <name type="common">Common tobacco</name>
    <dbReference type="NCBI Taxonomy" id="4097"/>
    <lineage>
        <taxon>Eukaryota</taxon>
        <taxon>Viridiplantae</taxon>
        <taxon>Streptophyta</taxon>
        <taxon>Embryophyta</taxon>
        <taxon>Tracheophyta</taxon>
        <taxon>Spermatophyta</taxon>
        <taxon>Magnoliopsida</taxon>
        <taxon>eudicotyledons</taxon>
        <taxon>Gunneridae</taxon>
        <taxon>Pentapetalae</taxon>
        <taxon>asterids</taxon>
        <taxon>lamiids</taxon>
        <taxon>Solanales</taxon>
        <taxon>Solanaceae</taxon>
        <taxon>Nicotianoideae</taxon>
        <taxon>Nicotianeae</taxon>
        <taxon>Nicotiana</taxon>
    </lineage>
</organism>
<dbReference type="OrthoDB" id="1938625at2759"/>
<sequence length="276" mass="30953">MELVAEQEGFAYHKKYKGLKLNHLCFADDVLIFYKGDFQAIVLMRKGLQTFSNASGLTTNAAKSNVFSANMDEQCLNDLCELTGYKRGAPPLRYLGFSISPRKLSAMDCETLVDKLTMKVKCWGSRNLSYACRVLLVNIVLLYIYSYWSTIIVFPKKVINSIIAVCRNVLWYGKAYTNKSLLVACDLVFRTKKQGGLWIHDIVVWNEATVAKILRSRQKDDKASQRENVQGICASNITSCGVLHLESKKCSTLGLEGPKTWEPIQADKAGLQAQSL</sequence>
<dbReference type="InterPro" id="IPR000477">
    <property type="entry name" value="RT_dom"/>
</dbReference>
<name>A0A1S3XPY5_TOBAC</name>
<dbReference type="STRING" id="4097.A0A1S3XPY5"/>
<protein>
    <recommendedName>
        <fullName evidence="1">Reverse transcriptase domain-containing protein</fullName>
    </recommendedName>
</protein>
<dbReference type="PANTHER" id="PTHR33116:SF80">
    <property type="entry name" value="REVERSE TRANSCRIPTASE ZINC-BINDING DOMAIN-CONTAINING PROTEIN"/>
    <property type="match status" value="1"/>
</dbReference>
<dbReference type="PANTHER" id="PTHR33116">
    <property type="entry name" value="REVERSE TRANSCRIPTASE ZINC-BINDING DOMAIN-CONTAINING PROTEIN-RELATED-RELATED"/>
    <property type="match status" value="1"/>
</dbReference>
<dbReference type="AlphaFoldDB" id="A0A1S3XPY5"/>
<reference evidence="2" key="1">
    <citation type="submission" date="2025-08" db="UniProtKB">
        <authorList>
            <consortium name="RefSeq"/>
        </authorList>
    </citation>
    <scope>IDENTIFICATION</scope>
</reference>
<evidence type="ECO:0000259" key="1">
    <source>
        <dbReference type="PROSITE" id="PS50878"/>
    </source>
</evidence>
<dbReference type="PROSITE" id="PS50878">
    <property type="entry name" value="RT_POL"/>
    <property type="match status" value="1"/>
</dbReference>
<dbReference type="KEGG" id="nta:107767487"/>
<dbReference type="PaxDb" id="4097-A0A1S3XPY5"/>
<proteinExistence type="predicted"/>
<accession>A0A1S3XPY5</accession>
<dbReference type="RefSeq" id="XP_016441986.1">
    <property type="nucleotide sequence ID" value="XM_016586500.1"/>
</dbReference>
<feature type="domain" description="Reverse transcriptase" evidence="1">
    <location>
        <begin position="1"/>
        <end position="99"/>
    </location>
</feature>
<evidence type="ECO:0000313" key="2">
    <source>
        <dbReference type="RefSeq" id="XP_016441986.1"/>
    </source>
</evidence>
<gene>
    <name evidence="2" type="primary">LOC107767487</name>
</gene>